<feature type="compositionally biased region" description="Low complexity" evidence="1">
    <location>
        <begin position="138"/>
        <end position="151"/>
    </location>
</feature>
<feature type="compositionally biased region" description="Basic residues" evidence="1">
    <location>
        <begin position="81"/>
        <end position="96"/>
    </location>
</feature>
<proteinExistence type="predicted"/>
<feature type="compositionally biased region" description="Basic and acidic residues" evidence="1">
    <location>
        <begin position="63"/>
        <end position="73"/>
    </location>
</feature>
<evidence type="ECO:0000256" key="1">
    <source>
        <dbReference type="SAM" id="MobiDB-lite"/>
    </source>
</evidence>
<feature type="compositionally biased region" description="Low complexity" evidence="1">
    <location>
        <begin position="109"/>
        <end position="126"/>
    </location>
</feature>
<feature type="region of interest" description="Disordered" evidence="1">
    <location>
        <begin position="264"/>
        <end position="317"/>
    </location>
</feature>
<feature type="region of interest" description="Disordered" evidence="1">
    <location>
        <begin position="190"/>
        <end position="228"/>
    </location>
</feature>
<feature type="compositionally biased region" description="Gly residues" evidence="1">
    <location>
        <begin position="207"/>
        <end position="218"/>
    </location>
</feature>
<feature type="compositionally biased region" description="Pro residues" evidence="1">
    <location>
        <begin position="152"/>
        <end position="162"/>
    </location>
</feature>
<evidence type="ECO:0000313" key="3">
    <source>
        <dbReference type="Proteomes" id="UP001176941"/>
    </source>
</evidence>
<gene>
    <name evidence="2" type="ORF">MRATA1EN1_LOCUS20400</name>
</gene>
<reference evidence="2" key="1">
    <citation type="submission" date="2023-04" db="EMBL/GenBank/DDBJ databases">
        <authorList>
            <consortium name="ELIXIR-Norway"/>
        </authorList>
    </citation>
    <scope>NUCLEOTIDE SEQUENCE [LARGE SCALE GENOMIC DNA]</scope>
</reference>
<protein>
    <submittedName>
        <fullName evidence="2">Uncharacterized protein</fullName>
    </submittedName>
</protein>
<name>A0ABN8ZFR1_RANTA</name>
<keyword evidence="3" id="KW-1185">Reference proteome</keyword>
<dbReference type="EMBL" id="OX459966">
    <property type="protein sequence ID" value="CAI9171438.1"/>
    <property type="molecule type" value="Genomic_DNA"/>
</dbReference>
<dbReference type="Proteomes" id="UP001176941">
    <property type="component" value="Chromosome 30"/>
</dbReference>
<evidence type="ECO:0000313" key="2">
    <source>
        <dbReference type="EMBL" id="CAI9171438.1"/>
    </source>
</evidence>
<sequence>MTVYPHRQGRRSRSKTPAGLRAAAFCARGPTWPMGQETPRPGLAGCRAARLERTDPAGGGRRRQGDGGPREVRVGPGRPERRGRRRRTHPSTRRARGPPLGGDDRGSRGRLAGTPSPPHGLLSGPSPRNPQPTPGSLRPDTARPATPRARAPTPPSPPPLAPGEPSEETPAGRTLRKAWVTWGVAGGWAAFRAGGGRQDEEEEGGRSGRGAGAAGRGPGRQRAGRGAADAPAAVAVAAATAPAAPSGSSSGWSKMAALPAQGFLSPSQWVGPQKKGGGGCARSRRSPEEGGRRPACWPRPFPSPPLWTRRDAAEPAPLALAPEGEEAGTHAQAQSLALPLPGRYCAGSRRTC</sequence>
<feature type="region of interest" description="Disordered" evidence="1">
    <location>
        <begin position="1"/>
        <end position="178"/>
    </location>
</feature>
<accession>A0ABN8ZFR1</accession>
<organism evidence="2 3">
    <name type="scientific">Rangifer tarandus platyrhynchus</name>
    <name type="common">Svalbard reindeer</name>
    <dbReference type="NCBI Taxonomy" id="3082113"/>
    <lineage>
        <taxon>Eukaryota</taxon>
        <taxon>Metazoa</taxon>
        <taxon>Chordata</taxon>
        <taxon>Craniata</taxon>
        <taxon>Vertebrata</taxon>
        <taxon>Euteleostomi</taxon>
        <taxon>Mammalia</taxon>
        <taxon>Eutheria</taxon>
        <taxon>Laurasiatheria</taxon>
        <taxon>Artiodactyla</taxon>
        <taxon>Ruminantia</taxon>
        <taxon>Pecora</taxon>
        <taxon>Cervidae</taxon>
        <taxon>Odocoileinae</taxon>
        <taxon>Rangifer</taxon>
    </lineage>
</organism>